<gene>
    <name evidence="2" type="ORF">HHJ77_09160</name>
</gene>
<evidence type="ECO:0000313" key="2">
    <source>
        <dbReference type="EMBL" id="NMX04083.1"/>
    </source>
</evidence>
<dbReference type="PANTHER" id="PTHR18964:SF149">
    <property type="entry name" value="BIFUNCTIONAL UDP-N-ACETYLGLUCOSAMINE 2-EPIMERASE_N-ACETYLMANNOSAMINE KINASE"/>
    <property type="match status" value="1"/>
</dbReference>
<dbReference type="AlphaFoldDB" id="A0A7Y0UUN9"/>
<accession>A0A7Y0UUN9</accession>
<sequence length="388" mass="42012">MTKSTRISTPDAELSKSTADIRARNVWSIFRALFPHNCLSRAELGRRIGVSRMAIGEITKEMCDTRILTTTGLDARPGRGKRSTMLAIDTSYWRLIGIDLSQPYVLVGALLDLVGNVSERTEIVHDDSYDSRASDIIALARRLQKQSTSPILGVVITVPGIVDASGTVLLSIRLGWKNLPLQTIVQDALQLPVLAGNTINATLAAEHSNRAFTDNSMLVKIGMGVGAGLYINGEIVRGDSFAAGEIGHITVQTSQANGSECGCGKTGCLETFVSDKSIRARLAAAPERRTEILSEAGQILGQTLAMTVGLLDLRNIYIDGQPDLVGNTFLDALQQVLDHALTSEYRRVPEVCRCQQLPDRPLKGQTLLALPTLLPTVRTHFQVLSNSQ</sequence>
<dbReference type="RefSeq" id="WP_169763073.1">
    <property type="nucleotide sequence ID" value="NZ_JABCUQ010000033.1"/>
</dbReference>
<dbReference type="EMBL" id="JABCUS010000021">
    <property type="protein sequence ID" value="NMX04083.1"/>
    <property type="molecule type" value="Genomic_DNA"/>
</dbReference>
<dbReference type="InterPro" id="IPR036388">
    <property type="entry name" value="WH-like_DNA-bd_sf"/>
</dbReference>
<dbReference type="InterPro" id="IPR036390">
    <property type="entry name" value="WH_DNA-bd_sf"/>
</dbReference>
<dbReference type="PANTHER" id="PTHR18964">
    <property type="entry name" value="ROK (REPRESSOR, ORF, KINASE) FAMILY"/>
    <property type="match status" value="1"/>
</dbReference>
<comment type="similarity">
    <text evidence="1">Belongs to the ROK (NagC/XylR) family.</text>
</comment>
<name>A0A7Y0UUN9_9ACTO</name>
<dbReference type="SUPFAM" id="SSF53067">
    <property type="entry name" value="Actin-like ATPase domain"/>
    <property type="match status" value="1"/>
</dbReference>
<organism evidence="2 3">
    <name type="scientific">Mobiluncus mulieris</name>
    <dbReference type="NCBI Taxonomy" id="2052"/>
    <lineage>
        <taxon>Bacteria</taxon>
        <taxon>Bacillati</taxon>
        <taxon>Actinomycetota</taxon>
        <taxon>Actinomycetes</taxon>
        <taxon>Actinomycetales</taxon>
        <taxon>Actinomycetaceae</taxon>
        <taxon>Mobiluncus</taxon>
    </lineage>
</organism>
<evidence type="ECO:0000256" key="1">
    <source>
        <dbReference type="ARBA" id="ARBA00006479"/>
    </source>
</evidence>
<proteinExistence type="inferred from homology"/>
<dbReference type="PROSITE" id="PS01125">
    <property type="entry name" value="ROK"/>
    <property type="match status" value="1"/>
</dbReference>
<dbReference type="InterPro" id="IPR049874">
    <property type="entry name" value="ROK_cs"/>
</dbReference>
<comment type="caution">
    <text evidence="2">The sequence shown here is derived from an EMBL/GenBank/DDBJ whole genome shotgun (WGS) entry which is preliminary data.</text>
</comment>
<dbReference type="InterPro" id="IPR043129">
    <property type="entry name" value="ATPase_NBD"/>
</dbReference>
<dbReference type="Gene3D" id="1.10.10.10">
    <property type="entry name" value="Winged helix-like DNA-binding domain superfamily/Winged helix DNA-binding domain"/>
    <property type="match status" value="1"/>
</dbReference>
<dbReference type="Gene3D" id="3.30.420.40">
    <property type="match status" value="2"/>
</dbReference>
<protein>
    <submittedName>
        <fullName evidence="2">ROK family protein</fullName>
    </submittedName>
</protein>
<dbReference type="SUPFAM" id="SSF46785">
    <property type="entry name" value="Winged helix' DNA-binding domain"/>
    <property type="match status" value="1"/>
</dbReference>
<evidence type="ECO:0000313" key="3">
    <source>
        <dbReference type="Proteomes" id="UP000575397"/>
    </source>
</evidence>
<dbReference type="Proteomes" id="UP000575397">
    <property type="component" value="Unassembled WGS sequence"/>
</dbReference>
<reference evidence="2 3" key="1">
    <citation type="submission" date="2020-04" db="EMBL/GenBank/DDBJ databases">
        <title>Antimicrobial susceptibility and clonality of vaginal-derived multi-drug resistant Mobiluncus isolates in China.</title>
        <authorList>
            <person name="Zhang X."/>
        </authorList>
    </citation>
    <scope>NUCLEOTIDE SEQUENCE [LARGE SCALE GENOMIC DNA]</scope>
    <source>
        <strain evidence="2 3">12</strain>
    </source>
</reference>
<dbReference type="Pfam" id="PF00480">
    <property type="entry name" value="ROK"/>
    <property type="match status" value="1"/>
</dbReference>
<dbReference type="InterPro" id="IPR000600">
    <property type="entry name" value="ROK"/>
</dbReference>